<reference evidence="2 3" key="1">
    <citation type="submission" date="2023-03" db="EMBL/GenBank/DDBJ databases">
        <title>WGS of Gossypium arboreum.</title>
        <authorList>
            <person name="Yu D."/>
        </authorList>
    </citation>
    <scope>NUCLEOTIDE SEQUENCE [LARGE SCALE GENOMIC DNA]</scope>
    <source>
        <tissue evidence="2">Leaf</tissue>
    </source>
</reference>
<dbReference type="EMBL" id="JARKNE010000003">
    <property type="protein sequence ID" value="KAK5838948.1"/>
    <property type="molecule type" value="Genomic_DNA"/>
</dbReference>
<comment type="caution">
    <text evidence="2">The sequence shown here is derived from an EMBL/GenBank/DDBJ whole genome shotgun (WGS) entry which is preliminary data.</text>
</comment>
<dbReference type="InterPro" id="IPR019557">
    <property type="entry name" value="AminoTfrase-like_pln_mobile"/>
</dbReference>
<sequence length="159" mass="17727">MGRLQNYLLEKDGFGKTLLRGRVLRGKCQQIVPLGERFCHVSQKRTDEDALYGHGKNAPLGTRFAPECTITLEDVQLQLGLPVDGSTLTGSVQSADWEAICYNLLSAIPNNIYGGRSEMSWLRDTFPKLGNDSTEVQRIRYARAHILEMLGGYLIPDLS</sequence>
<protein>
    <recommendedName>
        <fullName evidence="1">Aminotransferase-like plant mobile domain-containing protein</fullName>
    </recommendedName>
</protein>
<evidence type="ECO:0000313" key="3">
    <source>
        <dbReference type="Proteomes" id="UP001358586"/>
    </source>
</evidence>
<dbReference type="Proteomes" id="UP001358586">
    <property type="component" value="Chromosome 3"/>
</dbReference>
<dbReference type="InterPro" id="IPR044824">
    <property type="entry name" value="MAIN-like"/>
</dbReference>
<gene>
    <name evidence="2" type="ORF">PVK06_007696</name>
</gene>
<keyword evidence="3" id="KW-1185">Reference proteome</keyword>
<dbReference type="Pfam" id="PF10536">
    <property type="entry name" value="PMD"/>
    <property type="match status" value="1"/>
</dbReference>
<organism evidence="2 3">
    <name type="scientific">Gossypium arboreum</name>
    <name type="common">Tree cotton</name>
    <name type="synonym">Gossypium nanking</name>
    <dbReference type="NCBI Taxonomy" id="29729"/>
    <lineage>
        <taxon>Eukaryota</taxon>
        <taxon>Viridiplantae</taxon>
        <taxon>Streptophyta</taxon>
        <taxon>Embryophyta</taxon>
        <taxon>Tracheophyta</taxon>
        <taxon>Spermatophyta</taxon>
        <taxon>Magnoliopsida</taxon>
        <taxon>eudicotyledons</taxon>
        <taxon>Gunneridae</taxon>
        <taxon>Pentapetalae</taxon>
        <taxon>rosids</taxon>
        <taxon>malvids</taxon>
        <taxon>Malvales</taxon>
        <taxon>Malvaceae</taxon>
        <taxon>Malvoideae</taxon>
        <taxon>Gossypium</taxon>
    </lineage>
</organism>
<dbReference type="PANTHER" id="PTHR46033">
    <property type="entry name" value="PROTEIN MAIN-LIKE 2"/>
    <property type="match status" value="1"/>
</dbReference>
<name>A0ABR0QI61_GOSAR</name>
<proteinExistence type="predicted"/>
<dbReference type="PANTHER" id="PTHR46033:SF8">
    <property type="entry name" value="PROTEIN MAINTENANCE OF MERISTEMS-LIKE"/>
    <property type="match status" value="1"/>
</dbReference>
<accession>A0ABR0QI61</accession>
<feature type="domain" description="Aminotransferase-like plant mobile" evidence="1">
    <location>
        <begin position="67"/>
        <end position="157"/>
    </location>
</feature>
<evidence type="ECO:0000259" key="1">
    <source>
        <dbReference type="Pfam" id="PF10536"/>
    </source>
</evidence>
<evidence type="ECO:0000313" key="2">
    <source>
        <dbReference type="EMBL" id="KAK5838948.1"/>
    </source>
</evidence>